<feature type="transmembrane region" description="Helical" evidence="13">
    <location>
        <begin position="374"/>
        <end position="398"/>
    </location>
</feature>
<feature type="transmembrane region" description="Helical" evidence="13">
    <location>
        <begin position="443"/>
        <end position="464"/>
    </location>
</feature>
<evidence type="ECO:0000256" key="7">
    <source>
        <dbReference type="ARBA" id="ARBA00023053"/>
    </source>
</evidence>
<evidence type="ECO:0000256" key="11">
    <source>
        <dbReference type="RuleBase" id="RU003722"/>
    </source>
</evidence>
<feature type="transmembrane region" description="Helical" evidence="13">
    <location>
        <begin position="404"/>
        <end position="423"/>
    </location>
</feature>
<dbReference type="PANTHER" id="PTHR10110:SF191">
    <property type="entry name" value="SODIUM_HYDROGEN EXCHANGER 8"/>
    <property type="match status" value="1"/>
</dbReference>
<dbReference type="AlphaFoldDB" id="A0A3M6TRR8"/>
<comment type="caution">
    <text evidence="16">The sequence shown here is derived from an EMBL/GenBank/DDBJ whole genome shotgun (WGS) entry which is preliminary data.</text>
</comment>
<evidence type="ECO:0000256" key="12">
    <source>
        <dbReference type="SAM" id="MobiDB-lite"/>
    </source>
</evidence>
<keyword evidence="7" id="KW-0915">Sodium</keyword>
<feature type="domain" description="Cation/H+ exchanger transmembrane" evidence="15">
    <location>
        <begin position="96"/>
        <end position="496"/>
    </location>
</feature>
<keyword evidence="9 13" id="KW-0472">Membrane</keyword>
<dbReference type="GO" id="GO:0000139">
    <property type="term" value="C:Golgi membrane"/>
    <property type="evidence" value="ECO:0007669"/>
    <property type="project" value="UniProtKB-SubCell"/>
</dbReference>
<keyword evidence="6" id="KW-0333">Golgi apparatus</keyword>
<keyword evidence="17" id="KW-1185">Reference proteome</keyword>
<feature type="transmembrane region" description="Helical" evidence="13">
    <location>
        <begin position="343"/>
        <end position="362"/>
    </location>
</feature>
<evidence type="ECO:0000259" key="15">
    <source>
        <dbReference type="Pfam" id="PF00999"/>
    </source>
</evidence>
<name>A0A3M6TRR8_POCDA</name>
<evidence type="ECO:0000256" key="14">
    <source>
        <dbReference type="SAM" id="SignalP"/>
    </source>
</evidence>
<keyword evidence="8 11" id="KW-0406">Ion transport</keyword>
<gene>
    <name evidence="16" type="ORF">pdam_00002566</name>
</gene>
<evidence type="ECO:0000256" key="6">
    <source>
        <dbReference type="ARBA" id="ARBA00023034"/>
    </source>
</evidence>
<evidence type="ECO:0000256" key="4">
    <source>
        <dbReference type="ARBA" id="ARBA00022692"/>
    </source>
</evidence>
<evidence type="ECO:0000256" key="1">
    <source>
        <dbReference type="ARBA" id="ARBA00004653"/>
    </source>
</evidence>
<dbReference type="InterPro" id="IPR004709">
    <property type="entry name" value="NaH_exchanger"/>
</dbReference>
<feature type="region of interest" description="Disordered" evidence="12">
    <location>
        <begin position="26"/>
        <end position="74"/>
    </location>
</feature>
<dbReference type="GO" id="GO:0015386">
    <property type="term" value="F:potassium:proton antiporter activity"/>
    <property type="evidence" value="ECO:0007669"/>
    <property type="project" value="TreeGrafter"/>
</dbReference>
<feature type="transmembrane region" description="Helical" evidence="13">
    <location>
        <begin position="214"/>
        <end position="232"/>
    </location>
</feature>
<dbReference type="EMBL" id="RCHS01003049">
    <property type="protein sequence ID" value="RMX44127.1"/>
    <property type="molecule type" value="Genomic_DNA"/>
</dbReference>
<feature type="transmembrane region" description="Helical" evidence="13">
    <location>
        <begin position="147"/>
        <end position="165"/>
    </location>
</feature>
<dbReference type="Pfam" id="PF00999">
    <property type="entry name" value="Na_H_Exchanger"/>
    <property type="match status" value="1"/>
</dbReference>
<dbReference type="InterPro" id="IPR006153">
    <property type="entry name" value="Cation/H_exchanger_TM"/>
</dbReference>
<feature type="transmembrane region" description="Helical" evidence="13">
    <location>
        <begin position="284"/>
        <end position="308"/>
    </location>
</feature>
<feature type="transmembrane region" description="Helical" evidence="13">
    <location>
        <begin position="470"/>
        <end position="495"/>
    </location>
</feature>
<evidence type="ECO:0000256" key="8">
    <source>
        <dbReference type="ARBA" id="ARBA00023065"/>
    </source>
</evidence>
<organism evidence="16 17">
    <name type="scientific">Pocillopora damicornis</name>
    <name type="common">Cauliflower coral</name>
    <name type="synonym">Millepora damicornis</name>
    <dbReference type="NCBI Taxonomy" id="46731"/>
    <lineage>
        <taxon>Eukaryota</taxon>
        <taxon>Metazoa</taxon>
        <taxon>Cnidaria</taxon>
        <taxon>Anthozoa</taxon>
        <taxon>Hexacorallia</taxon>
        <taxon>Scleractinia</taxon>
        <taxon>Astrocoeniina</taxon>
        <taxon>Pocilloporidae</taxon>
        <taxon>Pocillopora</taxon>
    </lineage>
</organism>
<evidence type="ECO:0000256" key="13">
    <source>
        <dbReference type="SAM" id="Phobius"/>
    </source>
</evidence>
<dbReference type="OrthoDB" id="196264at2759"/>
<dbReference type="GO" id="GO:0051453">
    <property type="term" value="P:regulation of intracellular pH"/>
    <property type="evidence" value="ECO:0007669"/>
    <property type="project" value="TreeGrafter"/>
</dbReference>
<feature type="compositionally biased region" description="Polar residues" evidence="12">
    <location>
        <begin position="29"/>
        <end position="45"/>
    </location>
</feature>
<feature type="chain" id="PRO_5018026252" description="Sodium/hydrogen exchanger" evidence="14">
    <location>
        <begin position="24"/>
        <end position="609"/>
    </location>
</feature>
<keyword evidence="10 11" id="KW-0739">Sodium transport</keyword>
<dbReference type="Gene3D" id="6.10.140.1330">
    <property type="match status" value="1"/>
</dbReference>
<protein>
    <recommendedName>
        <fullName evidence="11">Sodium/hydrogen exchanger</fullName>
    </recommendedName>
</protein>
<comment type="subcellular location">
    <subcellularLocation>
        <location evidence="1">Golgi apparatus membrane</location>
        <topology evidence="1">Multi-pass membrane protein</topology>
    </subcellularLocation>
</comment>
<accession>A0A3M6TRR8</accession>
<evidence type="ECO:0000256" key="5">
    <source>
        <dbReference type="ARBA" id="ARBA00022989"/>
    </source>
</evidence>
<dbReference type="GO" id="GO:0015385">
    <property type="term" value="F:sodium:proton antiporter activity"/>
    <property type="evidence" value="ECO:0007669"/>
    <property type="project" value="InterPro"/>
</dbReference>
<keyword evidence="3 11" id="KW-0050">Antiport</keyword>
<keyword evidence="4 11" id="KW-0812">Transmembrane</keyword>
<dbReference type="STRING" id="46731.A0A3M6TRR8"/>
<evidence type="ECO:0000256" key="3">
    <source>
        <dbReference type="ARBA" id="ARBA00022449"/>
    </source>
</evidence>
<keyword evidence="5 13" id="KW-1133">Transmembrane helix</keyword>
<evidence type="ECO:0000313" key="17">
    <source>
        <dbReference type="Proteomes" id="UP000275408"/>
    </source>
</evidence>
<dbReference type="PANTHER" id="PTHR10110">
    <property type="entry name" value="SODIUM/HYDROGEN EXCHANGER"/>
    <property type="match status" value="1"/>
</dbReference>
<evidence type="ECO:0000256" key="9">
    <source>
        <dbReference type="ARBA" id="ARBA00023136"/>
    </source>
</evidence>
<proteinExistence type="inferred from homology"/>
<feature type="transmembrane region" description="Helical" evidence="13">
    <location>
        <begin position="177"/>
        <end position="199"/>
    </location>
</feature>
<keyword evidence="14" id="KW-0732">Signal</keyword>
<dbReference type="Proteomes" id="UP000275408">
    <property type="component" value="Unassembled WGS sequence"/>
</dbReference>
<reference evidence="16 17" key="1">
    <citation type="journal article" date="2018" name="Sci. Rep.">
        <title>Comparative analysis of the Pocillopora damicornis genome highlights role of immune system in coral evolution.</title>
        <authorList>
            <person name="Cunning R."/>
            <person name="Bay R.A."/>
            <person name="Gillette P."/>
            <person name="Baker A.C."/>
            <person name="Traylor-Knowles N."/>
        </authorList>
    </citation>
    <scope>NUCLEOTIDE SEQUENCE [LARGE SCALE GENOMIC DNA]</scope>
    <source>
        <strain evidence="16">RSMAS</strain>
        <tissue evidence="16">Whole animal</tissue>
    </source>
</reference>
<dbReference type="NCBIfam" id="TIGR00840">
    <property type="entry name" value="b_cpa1"/>
    <property type="match status" value="1"/>
</dbReference>
<dbReference type="PRINTS" id="PR01084">
    <property type="entry name" value="NAHEXCHNGR"/>
</dbReference>
<comment type="similarity">
    <text evidence="11">Belongs to the monovalent cation:proton antiporter 1 (CPA1) transporter (TC 2.A.36) family.</text>
</comment>
<feature type="transmembrane region" description="Helical" evidence="13">
    <location>
        <begin position="83"/>
        <end position="103"/>
    </location>
</feature>
<feature type="compositionally biased region" description="Low complexity" evidence="12">
    <location>
        <begin position="49"/>
        <end position="66"/>
    </location>
</feature>
<evidence type="ECO:0000256" key="10">
    <source>
        <dbReference type="ARBA" id="ARBA00023201"/>
    </source>
</evidence>
<evidence type="ECO:0000256" key="2">
    <source>
        <dbReference type="ARBA" id="ARBA00022448"/>
    </source>
</evidence>
<keyword evidence="2 11" id="KW-0813">Transport</keyword>
<feature type="transmembrane region" description="Helical" evidence="13">
    <location>
        <begin position="115"/>
        <end position="135"/>
    </location>
</feature>
<sequence>MMKSPLRKAVIVVLVVYASVSWCEDIPSETPSRTNSSIGMNNTEGEVNATKTTPVTTTQPPTTTEAPIEEIPEPPEVEQHSSMTIFFILLVVALCILLIHFLLKTKFHYLPESVAVVFLGALVGLVIKALSHFALGDWRKEEHFNPTAFFLILLPPIIFESGYSLHKGNFFANIGSIIVFAIFGTAVSAIVIGGGIYLLGKGGVAFQLDLRESFAFGSLISAVDPVATLAIFHALDVDPTLNMLVFGESILNDAVSIVMTNTILEMGAAQYADSSSFETFFSAVGNFLVMFCGSAGIGILFALISAFISLKIHVDLRTTPSLELGTMLIFSYAPYGLAEGLKLSGIMAILFCGIVMSHYTHFNLSPMTQITVQQIFRTTAFMAETCVFAYLGMAIFSFKHQFRPAFVIWTIILCLLGRAVNIYPLSSLVNQFRDIRISRKTQFIMWFSGLRGAVAFALVLHLQLDDEKRHVLITSTLIIIMFTILCLGGSTLPLLKLLKADQGLEKSLTLSKTQTEPVYLQSSKPTFVNPQGKAVDADQLTDDEWRISSRKALKGFSRLDAKYFIPFFTRKFTRQEVRNAHEEMQRLTSQLYSEVHSDLASEDEAENKL</sequence>
<feature type="signal peptide" evidence="14">
    <location>
        <begin position="1"/>
        <end position="23"/>
    </location>
</feature>
<evidence type="ECO:0000313" key="16">
    <source>
        <dbReference type="EMBL" id="RMX44127.1"/>
    </source>
</evidence>
<dbReference type="InterPro" id="IPR018422">
    <property type="entry name" value="Cation/H_exchanger_CPA1"/>
</dbReference>